<proteinExistence type="predicted"/>
<dbReference type="CDD" id="cd10931">
    <property type="entry name" value="CE4_u7"/>
    <property type="match status" value="1"/>
</dbReference>
<dbReference type="Pfam" id="PF23019">
    <property type="entry name" value="DUF7033"/>
    <property type="match status" value="1"/>
</dbReference>
<organism evidence="2 3">
    <name type="scientific">Ginsengibacter hankyongi</name>
    <dbReference type="NCBI Taxonomy" id="2607284"/>
    <lineage>
        <taxon>Bacteria</taxon>
        <taxon>Pseudomonadati</taxon>
        <taxon>Bacteroidota</taxon>
        <taxon>Chitinophagia</taxon>
        <taxon>Chitinophagales</taxon>
        <taxon>Chitinophagaceae</taxon>
        <taxon>Ginsengibacter</taxon>
    </lineage>
</organism>
<dbReference type="AlphaFoldDB" id="A0A5J5IFQ5"/>
<comment type="caution">
    <text evidence="2">The sequence shown here is derived from an EMBL/GenBank/DDBJ whole genome shotgun (WGS) entry which is preliminary data.</text>
</comment>
<gene>
    <name evidence="2" type="ORF">FW778_13670</name>
</gene>
<dbReference type="RefSeq" id="WP_150415320.1">
    <property type="nucleotide sequence ID" value="NZ_VYQF01000003.1"/>
</dbReference>
<evidence type="ECO:0000313" key="2">
    <source>
        <dbReference type="EMBL" id="KAA9038599.1"/>
    </source>
</evidence>
<protein>
    <recommendedName>
        <fullName evidence="1">DUF7033 domain-containing protein</fullName>
    </recommendedName>
</protein>
<accession>A0A5J5IFQ5</accession>
<evidence type="ECO:0000313" key="3">
    <source>
        <dbReference type="Proteomes" id="UP000326903"/>
    </source>
</evidence>
<sequence>MLLIYLPQISSRTQYIFDTIFINEFGIRYNTTDNIAFFENYTEEKINYSANRIADEFFIKAAPFLTENFIRDFEVPVSEKDQIKILFSNSEECNVGFDIFSAAFYMLSRYEEYLQFTPDKYGRFKAEDSLAYKNNFLQIPIVDKWIGLFKNLLQKKFPSLKFKSSKFEAIVTYDIDVAYKFKGRSFKRNAGSTIKDLLKLDFKNIQTRFQTLHNKCNDPWDTYNYLHKTITLNNLQSIFFFLLGDNSVYDRNLRYDNPVMKNLINQIRSFSEIGIHPSYYSSIIAGKIAAEKERLENISAQTITKSRQHYLKFTFPETYNSLLSCGITEDYSMGFAQLPGFRAGTCKPFYFYDLKNEKITALKIYPITCMEASFIYYSKISPAKALVEILNLLKEVKKVDGTFISIWHNDNLADDKLNKKWYSVHNSMISQIKTYLRK</sequence>
<evidence type="ECO:0000259" key="1">
    <source>
        <dbReference type="Pfam" id="PF23019"/>
    </source>
</evidence>
<name>A0A5J5IFQ5_9BACT</name>
<feature type="domain" description="DUF7033" evidence="1">
    <location>
        <begin position="96"/>
        <end position="182"/>
    </location>
</feature>
<dbReference type="InterPro" id="IPR054297">
    <property type="entry name" value="DUF7033"/>
</dbReference>
<dbReference type="EMBL" id="VYQF01000003">
    <property type="protein sequence ID" value="KAA9038599.1"/>
    <property type="molecule type" value="Genomic_DNA"/>
</dbReference>
<reference evidence="2 3" key="1">
    <citation type="submission" date="2019-09" db="EMBL/GenBank/DDBJ databases">
        <title>Draft genome sequence of Ginsengibacter sp. BR5-29.</title>
        <authorList>
            <person name="Im W.-T."/>
        </authorList>
    </citation>
    <scope>NUCLEOTIDE SEQUENCE [LARGE SCALE GENOMIC DNA]</scope>
    <source>
        <strain evidence="2 3">BR5-29</strain>
    </source>
</reference>
<dbReference type="Proteomes" id="UP000326903">
    <property type="component" value="Unassembled WGS sequence"/>
</dbReference>
<keyword evidence="3" id="KW-1185">Reference proteome</keyword>